<proteinExistence type="inferred from homology"/>
<dbReference type="InterPro" id="IPR052723">
    <property type="entry name" value="Acyl-CoA_thioesterase_PaaI"/>
</dbReference>
<reference evidence="4 5" key="1">
    <citation type="submission" date="2020-02" db="EMBL/GenBank/DDBJ databases">
        <title>Genome sequencing for Kineobactrum sp. M2.</title>
        <authorList>
            <person name="Park S.-J."/>
        </authorList>
    </citation>
    <scope>NUCLEOTIDE SEQUENCE [LARGE SCALE GENOMIC DNA]</scope>
    <source>
        <strain evidence="4 5">M2</strain>
    </source>
</reference>
<gene>
    <name evidence="4" type="primary">paaI</name>
    <name evidence="4" type="ORF">G3T16_16635</name>
</gene>
<dbReference type="Gene3D" id="3.10.129.10">
    <property type="entry name" value="Hotdog Thioesterase"/>
    <property type="match status" value="1"/>
</dbReference>
<dbReference type="SUPFAM" id="SSF54637">
    <property type="entry name" value="Thioesterase/thiol ester dehydrase-isomerase"/>
    <property type="match status" value="1"/>
</dbReference>
<name>A0A6C0U4C1_9GAMM</name>
<dbReference type="Proteomes" id="UP000477680">
    <property type="component" value="Chromosome"/>
</dbReference>
<dbReference type="InterPro" id="IPR011973">
    <property type="entry name" value="PaaD"/>
</dbReference>
<dbReference type="Pfam" id="PF03061">
    <property type="entry name" value="4HBT"/>
    <property type="match status" value="1"/>
</dbReference>
<dbReference type="InterPro" id="IPR006683">
    <property type="entry name" value="Thioestr_dom"/>
</dbReference>
<evidence type="ECO:0000313" key="4">
    <source>
        <dbReference type="EMBL" id="QIB66778.1"/>
    </source>
</evidence>
<evidence type="ECO:0000256" key="2">
    <source>
        <dbReference type="ARBA" id="ARBA00022801"/>
    </source>
</evidence>
<dbReference type="EMBL" id="CP048711">
    <property type="protein sequence ID" value="QIB66778.1"/>
    <property type="molecule type" value="Genomic_DNA"/>
</dbReference>
<dbReference type="PANTHER" id="PTHR42856:SF1">
    <property type="entry name" value="ACYL-COENZYME A THIOESTERASE PAAI"/>
    <property type="match status" value="1"/>
</dbReference>
<evidence type="ECO:0000256" key="1">
    <source>
        <dbReference type="ARBA" id="ARBA00008324"/>
    </source>
</evidence>
<evidence type="ECO:0000313" key="5">
    <source>
        <dbReference type="Proteomes" id="UP000477680"/>
    </source>
</evidence>
<dbReference type="PANTHER" id="PTHR42856">
    <property type="entry name" value="ACYL-COENZYME A THIOESTERASE PAAI"/>
    <property type="match status" value="1"/>
</dbReference>
<accession>A0A6C0U4C1</accession>
<organism evidence="4 5">
    <name type="scientific">Kineobactrum salinum</name>
    <dbReference type="NCBI Taxonomy" id="2708301"/>
    <lineage>
        <taxon>Bacteria</taxon>
        <taxon>Pseudomonadati</taxon>
        <taxon>Pseudomonadota</taxon>
        <taxon>Gammaproteobacteria</taxon>
        <taxon>Cellvibrionales</taxon>
        <taxon>Halieaceae</taxon>
        <taxon>Kineobactrum</taxon>
    </lineage>
</organism>
<dbReference type="RefSeq" id="WP_163496212.1">
    <property type="nucleotide sequence ID" value="NZ_CP048711.1"/>
</dbReference>
<protein>
    <submittedName>
        <fullName evidence="4">Hydroxyphenylacetyl-CoA thioesterase PaaI</fullName>
    </submittedName>
</protein>
<dbReference type="KEGG" id="kim:G3T16_16635"/>
<dbReference type="FunFam" id="3.10.129.10:FF:000022">
    <property type="entry name" value="Phenylacetic acid degradation protein"/>
    <property type="match status" value="1"/>
</dbReference>
<comment type="similarity">
    <text evidence="1">Belongs to the thioesterase PaaI family.</text>
</comment>
<dbReference type="NCBIfam" id="TIGR02286">
    <property type="entry name" value="PaaD"/>
    <property type="match status" value="1"/>
</dbReference>
<feature type="domain" description="Thioesterase" evidence="3">
    <location>
        <begin position="54"/>
        <end position="126"/>
    </location>
</feature>
<dbReference type="AlphaFoldDB" id="A0A6C0U4C1"/>
<keyword evidence="5" id="KW-1185">Reference proteome</keyword>
<dbReference type="InterPro" id="IPR003736">
    <property type="entry name" value="PAAI_dom"/>
</dbReference>
<dbReference type="CDD" id="cd03443">
    <property type="entry name" value="PaaI_thioesterase"/>
    <property type="match status" value="1"/>
</dbReference>
<evidence type="ECO:0000259" key="3">
    <source>
        <dbReference type="Pfam" id="PF03061"/>
    </source>
</evidence>
<keyword evidence="2" id="KW-0378">Hydrolase</keyword>
<dbReference type="NCBIfam" id="TIGR00369">
    <property type="entry name" value="unchar_dom_1"/>
    <property type="match status" value="1"/>
</dbReference>
<dbReference type="InterPro" id="IPR029069">
    <property type="entry name" value="HotDog_dom_sf"/>
</dbReference>
<sequence length="161" mass="16750">MEAGKQQLAQACGAALWVGDKACQAHGIELQEITAGGAVMSMTVRDDMVNGHAICHGGFIFALADSSFAYACNSENFNTVAAGARIEFLAPARLGETLTARARQVIQRGRTGLYDVEVSNQQGDVIALFRGNSHRIGGQLVATANSGDVDQTAGPATGEPV</sequence>
<dbReference type="GO" id="GO:0016289">
    <property type="term" value="F:acyl-CoA hydrolase activity"/>
    <property type="evidence" value="ECO:0007669"/>
    <property type="project" value="UniProtKB-ARBA"/>
</dbReference>